<proteinExistence type="predicted"/>
<comment type="caution">
    <text evidence="1">The sequence shown here is derived from an EMBL/GenBank/DDBJ whole genome shotgun (WGS) entry which is preliminary data.</text>
</comment>
<name>A0A840NUX5_9HYPH</name>
<evidence type="ECO:0000313" key="1">
    <source>
        <dbReference type="EMBL" id="MBB5073735.1"/>
    </source>
</evidence>
<sequence>MRLFFLFLFLIYAQEITAKKTKNQFEFLYIITNYSLTENFLLKMEQIGKECENAPPEPEAPNITYDSSLEELIASISNQPKLMNILRKTNITLKDFAVGSLVLQETIIMLTEDISFEKEELSFDKKYYRFR</sequence>
<reference evidence="1 2" key="1">
    <citation type="submission" date="2020-08" db="EMBL/GenBank/DDBJ databases">
        <title>Genomic Encyclopedia of Type Strains, Phase IV (KMG-IV): sequencing the most valuable type-strain genomes for metagenomic binning, comparative biology and taxonomic classification.</title>
        <authorList>
            <person name="Goeker M."/>
        </authorList>
    </citation>
    <scope>NUCLEOTIDE SEQUENCE [LARGE SCALE GENOMIC DNA]</scope>
    <source>
        <strain evidence="1 2">DSM 28538</strain>
    </source>
</reference>
<dbReference type="AlphaFoldDB" id="A0A840NUX5"/>
<keyword evidence="2" id="KW-1185">Reference proteome</keyword>
<dbReference type="Proteomes" id="UP000561417">
    <property type="component" value="Unassembled WGS sequence"/>
</dbReference>
<evidence type="ECO:0000313" key="2">
    <source>
        <dbReference type="Proteomes" id="UP000561417"/>
    </source>
</evidence>
<dbReference type="RefSeq" id="WP_246348489.1">
    <property type="nucleotide sequence ID" value="NZ_JACHIM010000003.1"/>
</dbReference>
<protein>
    <submittedName>
        <fullName evidence="1">Uncharacterized protein</fullName>
    </submittedName>
</protein>
<gene>
    <name evidence="1" type="ORF">HNQ69_000861</name>
</gene>
<dbReference type="EMBL" id="JACHIM010000003">
    <property type="protein sequence ID" value="MBB5073735.1"/>
    <property type="molecule type" value="Genomic_DNA"/>
</dbReference>
<accession>A0A840NUX5</accession>
<organism evidence="1 2">
    <name type="scientific">Bartonella callosciuri</name>
    <dbReference type="NCBI Taxonomy" id="686223"/>
    <lineage>
        <taxon>Bacteria</taxon>
        <taxon>Pseudomonadati</taxon>
        <taxon>Pseudomonadota</taxon>
        <taxon>Alphaproteobacteria</taxon>
        <taxon>Hyphomicrobiales</taxon>
        <taxon>Bartonellaceae</taxon>
        <taxon>Bartonella</taxon>
    </lineage>
</organism>